<accession>A0A5C3Q597</accession>
<gene>
    <name evidence="6" type="ORF">BDV98DRAFT_632958</name>
</gene>
<keyword evidence="4" id="KW-0732">Signal</keyword>
<evidence type="ECO:0000256" key="1">
    <source>
        <dbReference type="ARBA" id="ARBA00010980"/>
    </source>
</evidence>
<evidence type="ECO:0000256" key="2">
    <source>
        <dbReference type="ARBA" id="ARBA00023239"/>
    </source>
</evidence>
<dbReference type="Gene3D" id="2.160.20.10">
    <property type="entry name" value="Single-stranded right-handed beta-helix, Pectin lyase-like"/>
    <property type="match status" value="1"/>
</dbReference>
<protein>
    <submittedName>
        <fullName evidence="6">Pectate lyase</fullName>
    </submittedName>
</protein>
<dbReference type="InterPro" id="IPR011050">
    <property type="entry name" value="Pectin_lyase_fold/virulence"/>
</dbReference>
<proteinExistence type="inferred from homology"/>
<dbReference type="Proteomes" id="UP000305067">
    <property type="component" value="Unassembled WGS sequence"/>
</dbReference>
<keyword evidence="3" id="KW-0624">Polysaccharide degradation</keyword>
<evidence type="ECO:0000313" key="6">
    <source>
        <dbReference type="EMBL" id="TFK97284.1"/>
    </source>
</evidence>
<feature type="domain" description="Pectate lyase" evidence="5">
    <location>
        <begin position="44"/>
        <end position="256"/>
    </location>
</feature>
<name>A0A5C3Q597_9AGAR</name>
<keyword evidence="7" id="KW-1185">Reference proteome</keyword>
<dbReference type="InterPro" id="IPR045032">
    <property type="entry name" value="PEL"/>
</dbReference>
<sequence length="314" mass="32703">MKFFAPLLAFLAITANPLLEKRASVNDVANLGYATTNGGTSGGSGGAVTTVSTLAALTSAVAGSAKKVVVITGNISGAAVVKVGANTTLVGRNGATLTGVGLRVIDVSNVIIRNLKITKVLADTGDAIGVQAASKVWIDHVELWSDLTHDKATNYDGLLDITHGVTEATVSYVYFHDHFKGSLVGHSDSNSSEDTKITVTYAYNYFKNINSRTPSFRFGKGHIYNNVFDDNNDGINTRVGAQLLVQNNVWNAGNKKPLYSTDQGYAVATGNDFGGKTNEAPTGTLTSVPYAYSLTATSSVRGAVVGSAGATISL</sequence>
<dbReference type="SUPFAM" id="SSF51126">
    <property type="entry name" value="Pectin lyase-like"/>
    <property type="match status" value="1"/>
</dbReference>
<dbReference type="STRING" id="1884261.A0A5C3Q597"/>
<comment type="similarity">
    <text evidence="1 3">Belongs to the polysaccharide lyase 1 family.</text>
</comment>
<reference evidence="6 7" key="1">
    <citation type="journal article" date="2019" name="Nat. Ecol. Evol.">
        <title>Megaphylogeny resolves global patterns of mushroom evolution.</title>
        <authorList>
            <person name="Varga T."/>
            <person name="Krizsan K."/>
            <person name="Foldi C."/>
            <person name="Dima B."/>
            <person name="Sanchez-Garcia M."/>
            <person name="Sanchez-Ramirez S."/>
            <person name="Szollosi G.J."/>
            <person name="Szarkandi J.G."/>
            <person name="Papp V."/>
            <person name="Albert L."/>
            <person name="Andreopoulos W."/>
            <person name="Angelini C."/>
            <person name="Antonin V."/>
            <person name="Barry K.W."/>
            <person name="Bougher N.L."/>
            <person name="Buchanan P."/>
            <person name="Buyck B."/>
            <person name="Bense V."/>
            <person name="Catcheside P."/>
            <person name="Chovatia M."/>
            <person name="Cooper J."/>
            <person name="Damon W."/>
            <person name="Desjardin D."/>
            <person name="Finy P."/>
            <person name="Geml J."/>
            <person name="Haridas S."/>
            <person name="Hughes K."/>
            <person name="Justo A."/>
            <person name="Karasinski D."/>
            <person name="Kautmanova I."/>
            <person name="Kiss B."/>
            <person name="Kocsube S."/>
            <person name="Kotiranta H."/>
            <person name="LaButti K.M."/>
            <person name="Lechner B.E."/>
            <person name="Liimatainen K."/>
            <person name="Lipzen A."/>
            <person name="Lukacs Z."/>
            <person name="Mihaltcheva S."/>
            <person name="Morgado L.N."/>
            <person name="Niskanen T."/>
            <person name="Noordeloos M.E."/>
            <person name="Ohm R.A."/>
            <person name="Ortiz-Santana B."/>
            <person name="Ovrebo C."/>
            <person name="Racz N."/>
            <person name="Riley R."/>
            <person name="Savchenko A."/>
            <person name="Shiryaev A."/>
            <person name="Soop K."/>
            <person name="Spirin V."/>
            <person name="Szebenyi C."/>
            <person name="Tomsovsky M."/>
            <person name="Tulloss R.E."/>
            <person name="Uehling J."/>
            <person name="Grigoriev I.V."/>
            <person name="Vagvolgyi C."/>
            <person name="Papp T."/>
            <person name="Martin F.M."/>
            <person name="Miettinen O."/>
            <person name="Hibbett D.S."/>
            <person name="Nagy L.G."/>
        </authorList>
    </citation>
    <scope>NUCLEOTIDE SEQUENCE [LARGE SCALE GENOMIC DNA]</scope>
    <source>
        <strain evidence="6 7">CBS 309.79</strain>
    </source>
</reference>
<feature type="signal peptide" evidence="4">
    <location>
        <begin position="1"/>
        <end position="15"/>
    </location>
</feature>
<dbReference type="GO" id="GO:0030570">
    <property type="term" value="F:pectate lyase activity"/>
    <property type="evidence" value="ECO:0007669"/>
    <property type="project" value="InterPro"/>
</dbReference>
<dbReference type="EMBL" id="ML178849">
    <property type="protein sequence ID" value="TFK97284.1"/>
    <property type="molecule type" value="Genomic_DNA"/>
</dbReference>
<dbReference type="PANTHER" id="PTHR31683">
    <property type="entry name" value="PECTATE LYASE 18-RELATED"/>
    <property type="match status" value="1"/>
</dbReference>
<evidence type="ECO:0000259" key="5">
    <source>
        <dbReference type="SMART" id="SM00656"/>
    </source>
</evidence>
<dbReference type="GO" id="GO:0000272">
    <property type="term" value="P:polysaccharide catabolic process"/>
    <property type="evidence" value="ECO:0007669"/>
    <property type="project" value="UniProtKB-KW"/>
</dbReference>
<dbReference type="GO" id="GO:0005576">
    <property type="term" value="C:extracellular region"/>
    <property type="evidence" value="ECO:0007669"/>
    <property type="project" value="UniProtKB-SubCell"/>
</dbReference>
<organism evidence="6 7">
    <name type="scientific">Pterulicium gracile</name>
    <dbReference type="NCBI Taxonomy" id="1884261"/>
    <lineage>
        <taxon>Eukaryota</taxon>
        <taxon>Fungi</taxon>
        <taxon>Dikarya</taxon>
        <taxon>Basidiomycota</taxon>
        <taxon>Agaricomycotina</taxon>
        <taxon>Agaricomycetes</taxon>
        <taxon>Agaricomycetidae</taxon>
        <taxon>Agaricales</taxon>
        <taxon>Pleurotineae</taxon>
        <taxon>Pterulaceae</taxon>
        <taxon>Pterulicium</taxon>
    </lineage>
</organism>
<keyword evidence="2 3" id="KW-0456">Lyase</keyword>
<dbReference type="AlphaFoldDB" id="A0A5C3Q597"/>
<dbReference type="InterPro" id="IPR012334">
    <property type="entry name" value="Pectin_lyas_fold"/>
</dbReference>
<comment type="subcellular location">
    <subcellularLocation>
        <location evidence="3">Secreted</location>
    </subcellularLocation>
</comment>
<dbReference type="PANTHER" id="PTHR31683:SF18">
    <property type="entry name" value="PECTATE LYASE 21-RELATED"/>
    <property type="match status" value="1"/>
</dbReference>
<dbReference type="SMART" id="SM00656">
    <property type="entry name" value="Amb_all"/>
    <property type="match status" value="1"/>
</dbReference>
<keyword evidence="3" id="KW-0964">Secreted</keyword>
<evidence type="ECO:0000256" key="3">
    <source>
        <dbReference type="RuleBase" id="RU361173"/>
    </source>
</evidence>
<evidence type="ECO:0000256" key="4">
    <source>
        <dbReference type="SAM" id="SignalP"/>
    </source>
</evidence>
<dbReference type="OrthoDB" id="1637350at2759"/>
<keyword evidence="3" id="KW-0119">Carbohydrate metabolism</keyword>
<dbReference type="Pfam" id="PF00544">
    <property type="entry name" value="Pectate_lyase_4"/>
    <property type="match status" value="1"/>
</dbReference>
<dbReference type="InterPro" id="IPR002022">
    <property type="entry name" value="Pec_lyase"/>
</dbReference>
<feature type="chain" id="PRO_5022901482" evidence="4">
    <location>
        <begin position="16"/>
        <end position="314"/>
    </location>
</feature>
<evidence type="ECO:0000313" key="7">
    <source>
        <dbReference type="Proteomes" id="UP000305067"/>
    </source>
</evidence>